<accession>A0A814RDI0</accession>
<keyword evidence="5 6" id="KW-0067">ATP-binding</keyword>
<organism evidence="9 11">
    <name type="scientific">Adineta steineri</name>
    <dbReference type="NCBI Taxonomy" id="433720"/>
    <lineage>
        <taxon>Eukaryota</taxon>
        <taxon>Metazoa</taxon>
        <taxon>Spiralia</taxon>
        <taxon>Gnathifera</taxon>
        <taxon>Rotifera</taxon>
        <taxon>Eurotatoria</taxon>
        <taxon>Bdelloidea</taxon>
        <taxon>Adinetida</taxon>
        <taxon>Adinetidae</taxon>
        <taxon>Adineta</taxon>
    </lineage>
</organism>
<dbReference type="Pfam" id="PF00069">
    <property type="entry name" value="Pkinase"/>
    <property type="match status" value="1"/>
</dbReference>
<dbReference type="CDD" id="cd13990">
    <property type="entry name" value="STKc_TLK"/>
    <property type="match status" value="1"/>
</dbReference>
<sequence length="775" mass="89178">MTNPESQYQFIPWPVKSSSNLSGIYKQNQDNCQMFNIPTRFIPMTYLQPKEQSASTFSKDEKMKSSDIVLTGLLSSSSFEPLLSESNIKNSFHTLNTPSYSSLMLNSLSNTQSRKRKQPINDSSSFLTPTIPAKRSPTLTMFFPTMMPSNNSVMMLINNSKCIQTDSTNSFTSSHQNNLEQDELIAQINELRRSKSDIQCQYESTVETVKRCLTITRSLLIDKSQLEKKQVRKKVMENRLHLGQFLTQRQGMSFIEQWNDGYDFLEKKRAQEQLILTKKNLNKDRKILAKKKSFLQQQLMMTTTTTGIDEINSNNNSNFNYHELMNSMYTPSTKLKRTNKNLTIKTLTSPQKSTSLIVTLNNGPLNTLSYHQTQLFSDNSNDSPHLFSSNDSGSSSSSSSSSFISNSSSSILTLNDWYEYDEVLRLRQLTLKREETDLIQDLEKLDRQRNLHIRELKLVYNEDHSRFNKNNILHDRYLLLTLIGKGGFSEVHRAFDLNQQCYVACKIHQLNKEWKDEKKANYIKHALREYNIHKHLEHKRIVKLFDVFEIDTNSFCTVLEYCDGNDLDFFLKQNKTIPEKEARSIIMQIVNALKYLNTEAKPSVIHYDLKPGNVLLGTGPNSGEIKITDFGLSKQMHQDIFDEDGMDLSSQGAGTYWYLPPEVFVQGPNPPKISSKVDVWSVGCIFYQCLYGRKPYGHNLSQAAILENQIILNAKEIQFPNRPLVSTEAKLFIRRCLTYKVHDRPDVLQLSEDKYLKSYSKRSTLTSSSLLFCPT</sequence>
<dbReference type="InterPro" id="IPR000719">
    <property type="entry name" value="Prot_kinase_dom"/>
</dbReference>
<dbReference type="PROSITE" id="PS00108">
    <property type="entry name" value="PROTEIN_KINASE_ST"/>
    <property type="match status" value="1"/>
</dbReference>
<gene>
    <name evidence="9" type="ORF">JYZ213_LOCUS23059</name>
    <name evidence="10" type="ORF">OXD698_LOCUS5310</name>
</gene>
<dbReference type="GO" id="GO:0007059">
    <property type="term" value="P:chromosome segregation"/>
    <property type="evidence" value="ECO:0007669"/>
    <property type="project" value="TreeGrafter"/>
</dbReference>
<dbReference type="Proteomes" id="UP000663844">
    <property type="component" value="Unassembled WGS sequence"/>
</dbReference>
<dbReference type="EMBL" id="CAJNOG010000268">
    <property type="protein sequence ID" value="CAF1131722.1"/>
    <property type="molecule type" value="Genomic_DNA"/>
</dbReference>
<feature type="domain" description="Protein kinase" evidence="8">
    <location>
        <begin position="477"/>
        <end position="756"/>
    </location>
</feature>
<feature type="compositionally biased region" description="Low complexity" evidence="7">
    <location>
        <begin position="387"/>
        <end position="406"/>
    </location>
</feature>
<feature type="region of interest" description="Disordered" evidence="7">
    <location>
        <begin position="381"/>
        <end position="406"/>
    </location>
</feature>
<dbReference type="InterPro" id="IPR008271">
    <property type="entry name" value="Ser/Thr_kinase_AS"/>
</dbReference>
<dbReference type="GO" id="GO:0035556">
    <property type="term" value="P:intracellular signal transduction"/>
    <property type="evidence" value="ECO:0007669"/>
    <property type="project" value="TreeGrafter"/>
</dbReference>
<evidence type="ECO:0000256" key="5">
    <source>
        <dbReference type="ARBA" id="ARBA00022840"/>
    </source>
</evidence>
<dbReference type="AlphaFoldDB" id="A0A814RDI0"/>
<keyword evidence="2" id="KW-0808">Transferase</keyword>
<dbReference type="PANTHER" id="PTHR22974:SF23">
    <property type="entry name" value="TOUSLED-LIKE KINASE, ISOFORM G"/>
    <property type="match status" value="1"/>
</dbReference>
<evidence type="ECO:0000256" key="7">
    <source>
        <dbReference type="SAM" id="MobiDB-lite"/>
    </source>
</evidence>
<evidence type="ECO:0000256" key="4">
    <source>
        <dbReference type="ARBA" id="ARBA00022777"/>
    </source>
</evidence>
<dbReference type="PROSITE" id="PS50011">
    <property type="entry name" value="PROTEIN_KINASE_DOM"/>
    <property type="match status" value="1"/>
</dbReference>
<dbReference type="GO" id="GO:0005524">
    <property type="term" value="F:ATP binding"/>
    <property type="evidence" value="ECO:0007669"/>
    <property type="project" value="UniProtKB-UniRule"/>
</dbReference>
<evidence type="ECO:0000313" key="10">
    <source>
        <dbReference type="EMBL" id="CAF3579028.1"/>
    </source>
</evidence>
<dbReference type="GO" id="GO:0004674">
    <property type="term" value="F:protein serine/threonine kinase activity"/>
    <property type="evidence" value="ECO:0007669"/>
    <property type="project" value="UniProtKB-KW"/>
</dbReference>
<evidence type="ECO:0000313" key="9">
    <source>
        <dbReference type="EMBL" id="CAF1131722.1"/>
    </source>
</evidence>
<dbReference type="Proteomes" id="UP000663845">
    <property type="component" value="Unassembled WGS sequence"/>
</dbReference>
<reference evidence="9" key="1">
    <citation type="submission" date="2021-02" db="EMBL/GenBank/DDBJ databases">
        <authorList>
            <person name="Nowell W R."/>
        </authorList>
    </citation>
    <scope>NUCLEOTIDE SEQUENCE</scope>
</reference>
<feature type="binding site" evidence="6">
    <location>
        <position position="506"/>
    </location>
    <ligand>
        <name>ATP</name>
        <dbReference type="ChEBI" id="CHEBI:30616"/>
    </ligand>
</feature>
<dbReference type="SUPFAM" id="SSF56112">
    <property type="entry name" value="Protein kinase-like (PK-like)"/>
    <property type="match status" value="1"/>
</dbReference>
<keyword evidence="4" id="KW-0418">Kinase</keyword>
<dbReference type="InterPro" id="IPR011009">
    <property type="entry name" value="Kinase-like_dom_sf"/>
</dbReference>
<dbReference type="PANTHER" id="PTHR22974">
    <property type="entry name" value="MIXED LINEAGE PROTEIN KINASE"/>
    <property type="match status" value="1"/>
</dbReference>
<protein>
    <recommendedName>
        <fullName evidence="8">Protein kinase domain-containing protein</fullName>
    </recommendedName>
</protein>
<dbReference type="EMBL" id="CAJOAZ010000214">
    <property type="protein sequence ID" value="CAF3579028.1"/>
    <property type="molecule type" value="Genomic_DNA"/>
</dbReference>
<name>A0A814RDI0_9BILA</name>
<evidence type="ECO:0000313" key="11">
    <source>
        <dbReference type="Proteomes" id="UP000663845"/>
    </source>
</evidence>
<dbReference type="Gene3D" id="1.10.510.10">
    <property type="entry name" value="Transferase(Phosphotransferase) domain 1"/>
    <property type="match status" value="1"/>
</dbReference>
<keyword evidence="1" id="KW-0723">Serine/threonine-protein kinase</keyword>
<dbReference type="FunFam" id="1.10.510.10:FF:000698">
    <property type="entry name" value="Serine/threonine-protein kinase tousled-like 1"/>
    <property type="match status" value="1"/>
</dbReference>
<dbReference type="InterPro" id="IPR017441">
    <property type="entry name" value="Protein_kinase_ATP_BS"/>
</dbReference>
<evidence type="ECO:0000256" key="6">
    <source>
        <dbReference type="PROSITE-ProRule" id="PRU10141"/>
    </source>
</evidence>
<dbReference type="PROSITE" id="PS00107">
    <property type="entry name" value="PROTEIN_KINASE_ATP"/>
    <property type="match status" value="1"/>
</dbReference>
<evidence type="ECO:0000256" key="2">
    <source>
        <dbReference type="ARBA" id="ARBA00022679"/>
    </source>
</evidence>
<comment type="caution">
    <text evidence="9">The sequence shown here is derived from an EMBL/GenBank/DDBJ whole genome shotgun (WGS) entry which is preliminary data.</text>
</comment>
<dbReference type="GO" id="GO:0005634">
    <property type="term" value="C:nucleus"/>
    <property type="evidence" value="ECO:0007669"/>
    <property type="project" value="TreeGrafter"/>
</dbReference>
<evidence type="ECO:0000256" key="1">
    <source>
        <dbReference type="ARBA" id="ARBA00022527"/>
    </source>
</evidence>
<evidence type="ECO:0000256" key="3">
    <source>
        <dbReference type="ARBA" id="ARBA00022741"/>
    </source>
</evidence>
<dbReference type="SMART" id="SM00220">
    <property type="entry name" value="S_TKc"/>
    <property type="match status" value="1"/>
</dbReference>
<evidence type="ECO:0000259" key="8">
    <source>
        <dbReference type="PROSITE" id="PS50011"/>
    </source>
</evidence>
<proteinExistence type="predicted"/>
<keyword evidence="3 6" id="KW-0547">Nucleotide-binding</keyword>